<evidence type="ECO:0000313" key="4">
    <source>
        <dbReference type="Proteomes" id="UP000195080"/>
    </source>
</evidence>
<accession>A0ABZ2T915</accession>
<feature type="domain" description="UPF0261" evidence="2">
    <location>
        <begin position="185"/>
        <end position="402"/>
    </location>
</feature>
<dbReference type="Proteomes" id="UP000195080">
    <property type="component" value="Chromosome"/>
</dbReference>
<dbReference type="InterPro" id="IPR044122">
    <property type="entry name" value="UPF0261_N"/>
</dbReference>
<name>A0ABZ2T915_9ENTE</name>
<dbReference type="PANTHER" id="PTHR31862:SF1">
    <property type="entry name" value="UPF0261 DOMAIN PROTEIN (AFU_ORTHOLOGUE AFUA_1G10120)"/>
    <property type="match status" value="1"/>
</dbReference>
<dbReference type="Gene3D" id="3.40.50.12020">
    <property type="entry name" value="Uncharacterised protein family UPF0261, NN domain"/>
    <property type="match status" value="1"/>
</dbReference>
<evidence type="ECO:0000259" key="2">
    <source>
        <dbReference type="Pfam" id="PF23189"/>
    </source>
</evidence>
<sequence>MNKRTVAIAGTFDSKSEEFLFIKEQIEKTGLNTFLIHTGIFSPAFEPDITNQQIAQAAGTDLTEIAANRDRAQGTKAIAQGLEVLLPQLYSEGKFDGIISAGGSGGTSMVAPSMRALPIGVPKLIISTVAAGDVSGYVGSSDIFMYPSIVDVAGLNSISKKIFTNAANAISGMVINLSTEQVFEKKVIAASMFGVTTPSVEVGRRLLEEQGYEVLVFHATGAGGKSMEKLITDGHIAGVLDLTTTEWCDELFGGNMPGGEHRLEAAAITGIPQVISLGALDMVNFGAVDTIPEKYQDRLFYQHNPMVTLMRTTAEENKKLGEKIAEKLNQVTSKSILMLPLKGLSSLDSKGHEFYAPTIDQVLFDTLTANINNPLVEIISLNYTINDPQFATAAAENLTQLMNTQNHYL</sequence>
<dbReference type="EMBL" id="CP147248">
    <property type="protein sequence ID" value="WYJ87780.1"/>
    <property type="molecule type" value="Genomic_DNA"/>
</dbReference>
<reference evidence="4" key="1">
    <citation type="submission" date="2017-05" db="EMBL/GenBank/DDBJ databases">
        <title>The Genome Sequence of EEnterococcus faecalis 9F2_4866.</title>
        <authorList>
            <consortium name="The Broad Institute Genomics Platform"/>
            <consortium name="The Broad Institute Genomic Center for Infectious Diseases"/>
            <person name="Earl A."/>
            <person name="Manson A."/>
            <person name="Schwartman J."/>
            <person name="Gilmore M."/>
            <person name="Abouelleil A."/>
            <person name="Cao P."/>
            <person name="Chapman S."/>
            <person name="Cusick C."/>
            <person name="Shea T."/>
            <person name="Young S."/>
            <person name="Neafsey D."/>
            <person name="Nusbaum C."/>
            <person name="Birren B."/>
        </authorList>
    </citation>
    <scope>NUCLEOTIDE SEQUENCE [LARGE SCALE GENOMIC DNA]</scope>
    <source>
        <strain evidence="4">12C11_DIV0727</strain>
    </source>
</reference>
<dbReference type="InterPro" id="IPR056778">
    <property type="entry name" value="UPF0261_C"/>
</dbReference>
<dbReference type="Pfam" id="PF06792">
    <property type="entry name" value="UPF0261"/>
    <property type="match status" value="1"/>
</dbReference>
<dbReference type="Gene3D" id="3.40.50.12030">
    <property type="entry name" value="Uncharacterised protein family UPF0261, NC domain"/>
    <property type="match status" value="1"/>
</dbReference>
<organism evidence="3 4">
    <name type="scientific">Candidatus Enterococcus lemimoniae</name>
    <dbReference type="NCBI Taxonomy" id="1834167"/>
    <lineage>
        <taxon>Bacteria</taxon>
        <taxon>Bacillati</taxon>
        <taxon>Bacillota</taxon>
        <taxon>Bacilli</taxon>
        <taxon>Lactobacillales</taxon>
        <taxon>Enterococcaceae</taxon>
        <taxon>Enterococcus</taxon>
    </lineage>
</organism>
<dbReference type="InterPro" id="IPR051353">
    <property type="entry name" value="Tobamovirus_resist_UPF0261"/>
</dbReference>
<dbReference type="CDD" id="cd15488">
    <property type="entry name" value="Tm-1-like"/>
    <property type="match status" value="1"/>
</dbReference>
<dbReference type="PIRSF" id="PIRSF033271">
    <property type="entry name" value="UCP033271"/>
    <property type="match status" value="1"/>
</dbReference>
<dbReference type="RefSeq" id="WP_086445023.1">
    <property type="nucleotide sequence ID" value="NZ_CP147248.1"/>
</dbReference>
<dbReference type="PANTHER" id="PTHR31862">
    <property type="entry name" value="UPF0261 DOMAIN PROTEIN (AFU_ORTHOLOGUE AFUA_1G10120)"/>
    <property type="match status" value="1"/>
</dbReference>
<evidence type="ECO:0000313" key="3">
    <source>
        <dbReference type="EMBL" id="WYJ87780.1"/>
    </source>
</evidence>
<gene>
    <name evidence="3" type="ORF">A5866_002904</name>
</gene>
<feature type="domain" description="UPF0261" evidence="1">
    <location>
        <begin position="5"/>
        <end position="175"/>
    </location>
</feature>
<evidence type="ECO:0000259" key="1">
    <source>
        <dbReference type="Pfam" id="PF06792"/>
    </source>
</evidence>
<dbReference type="NCBIfam" id="NF002674">
    <property type="entry name" value="PRK02399.1-2"/>
    <property type="match status" value="1"/>
</dbReference>
<proteinExistence type="predicted"/>
<dbReference type="InterPro" id="IPR008322">
    <property type="entry name" value="UPF0261"/>
</dbReference>
<dbReference type="Pfam" id="PF23189">
    <property type="entry name" value="UPF0261_C"/>
    <property type="match status" value="1"/>
</dbReference>
<keyword evidence="4" id="KW-1185">Reference proteome</keyword>
<protein>
    <submittedName>
        <fullName evidence="3">Uncharacterized protein</fullName>
    </submittedName>
</protein>